<protein>
    <recommendedName>
        <fullName evidence="3">DUF2946 domain-containing protein</fullName>
    </recommendedName>
</protein>
<evidence type="ECO:0000313" key="1">
    <source>
        <dbReference type="EMBL" id="TQV68403.1"/>
    </source>
</evidence>
<sequence length="122" mass="13075">MNAAHRIILVLVLSLAIILPKVGSAVQMVLLGDLQVVVLCTGDGIVTIRLDAQGNPVETAEDANSAPCIMGDILQADARAVPLWQTLSRNHGQVAGLFRHTARTDPPYLRRRPARAPPILTV</sequence>
<reference evidence="1 2" key="1">
    <citation type="submission" date="2019-06" db="EMBL/GenBank/DDBJ databases">
        <title>A novel species of marine bacteria.</title>
        <authorList>
            <person name="Wang Y."/>
        </authorList>
    </citation>
    <scope>NUCLEOTIDE SEQUENCE [LARGE SCALE GENOMIC DNA]</scope>
    <source>
        <strain evidence="1 2">MA1-10</strain>
    </source>
</reference>
<evidence type="ECO:0008006" key="3">
    <source>
        <dbReference type="Google" id="ProtNLM"/>
    </source>
</evidence>
<dbReference type="RefSeq" id="WP_142852156.1">
    <property type="nucleotide sequence ID" value="NZ_FXWW01000001.1"/>
</dbReference>
<dbReference type="AlphaFoldDB" id="A0A545STW7"/>
<accession>A0A545STW7</accession>
<comment type="caution">
    <text evidence="1">The sequence shown here is derived from an EMBL/GenBank/DDBJ whole genome shotgun (WGS) entry which is preliminary data.</text>
</comment>
<name>A0A545STW7_9RHOB</name>
<gene>
    <name evidence="1" type="ORF">FIL88_02085</name>
</gene>
<dbReference type="OrthoDB" id="7873131at2"/>
<evidence type="ECO:0000313" key="2">
    <source>
        <dbReference type="Proteomes" id="UP000315816"/>
    </source>
</evidence>
<dbReference type="Proteomes" id="UP000315816">
    <property type="component" value="Unassembled WGS sequence"/>
</dbReference>
<dbReference type="EMBL" id="VICH01000004">
    <property type="protein sequence ID" value="TQV68403.1"/>
    <property type="molecule type" value="Genomic_DNA"/>
</dbReference>
<keyword evidence="2" id="KW-1185">Reference proteome</keyword>
<organism evidence="1 2">
    <name type="scientific">Aliiroseovarius halocynthiae</name>
    <dbReference type="NCBI Taxonomy" id="985055"/>
    <lineage>
        <taxon>Bacteria</taxon>
        <taxon>Pseudomonadati</taxon>
        <taxon>Pseudomonadota</taxon>
        <taxon>Alphaproteobacteria</taxon>
        <taxon>Rhodobacterales</taxon>
        <taxon>Paracoccaceae</taxon>
        <taxon>Aliiroseovarius</taxon>
    </lineage>
</organism>
<proteinExistence type="predicted"/>